<keyword evidence="22" id="KW-1185">Reference proteome</keyword>
<dbReference type="OrthoDB" id="9547406at2759"/>
<dbReference type="GO" id="GO:0000785">
    <property type="term" value="C:chromatin"/>
    <property type="evidence" value="ECO:0007669"/>
    <property type="project" value="TreeGrafter"/>
</dbReference>
<evidence type="ECO:0000256" key="4">
    <source>
        <dbReference type="ARBA" id="ARBA00022737"/>
    </source>
</evidence>
<dbReference type="GO" id="GO:0008168">
    <property type="term" value="F:methyltransferase activity"/>
    <property type="evidence" value="ECO:0007669"/>
    <property type="project" value="UniProtKB-KW"/>
</dbReference>
<dbReference type="SMART" id="SM00545">
    <property type="entry name" value="JmjN"/>
    <property type="match status" value="1"/>
</dbReference>
<evidence type="ECO:0000256" key="12">
    <source>
        <dbReference type="ARBA" id="ARBA00023163"/>
    </source>
</evidence>
<keyword evidence="10" id="KW-0408">Iron</keyword>
<feature type="domain" description="C2H2-type" evidence="18">
    <location>
        <begin position="1116"/>
        <end position="1145"/>
    </location>
</feature>
<evidence type="ECO:0000256" key="2">
    <source>
        <dbReference type="ARBA" id="ARBA00009711"/>
    </source>
</evidence>
<dbReference type="Proteomes" id="UP000325081">
    <property type="component" value="Unassembled WGS sequence"/>
</dbReference>
<evidence type="ECO:0000256" key="9">
    <source>
        <dbReference type="ARBA" id="ARBA00023002"/>
    </source>
</evidence>
<keyword evidence="21" id="KW-0489">Methyltransferase</keyword>
<evidence type="ECO:0000313" key="21">
    <source>
        <dbReference type="EMBL" id="GER34145.1"/>
    </source>
</evidence>
<evidence type="ECO:0000256" key="1">
    <source>
        <dbReference type="ARBA" id="ARBA00004123"/>
    </source>
</evidence>
<dbReference type="GO" id="GO:0071558">
    <property type="term" value="F:histone H3K27me2/H3K27me3 demethylase activity"/>
    <property type="evidence" value="ECO:0007669"/>
    <property type="project" value="UniProtKB-ARBA"/>
</dbReference>
<keyword evidence="6" id="KW-0862">Zinc</keyword>
<feature type="region of interest" description="Disordered" evidence="17">
    <location>
        <begin position="486"/>
        <end position="506"/>
    </location>
</feature>
<dbReference type="SMART" id="SM00355">
    <property type="entry name" value="ZnF_C2H2"/>
    <property type="match status" value="4"/>
</dbReference>
<evidence type="ECO:0000259" key="19">
    <source>
        <dbReference type="PROSITE" id="PS51183"/>
    </source>
</evidence>
<keyword evidence="5 16" id="KW-0863">Zinc-finger</keyword>
<evidence type="ECO:0000256" key="14">
    <source>
        <dbReference type="ARBA" id="ARBA00050682"/>
    </source>
</evidence>
<feature type="compositionally biased region" description="Basic residues" evidence="17">
    <location>
        <begin position="969"/>
        <end position="978"/>
    </location>
</feature>
<keyword evidence="4" id="KW-0677">Repeat</keyword>
<feature type="domain" description="C2H2-type" evidence="18">
    <location>
        <begin position="1146"/>
        <end position="1177"/>
    </location>
</feature>
<evidence type="ECO:0000256" key="7">
    <source>
        <dbReference type="ARBA" id="ARBA00022853"/>
    </source>
</evidence>
<dbReference type="InterPro" id="IPR003347">
    <property type="entry name" value="JmjC_dom"/>
</dbReference>
<dbReference type="InterPro" id="IPR003349">
    <property type="entry name" value="JmjN"/>
</dbReference>
<name>A0A5A7PMK9_STRAF</name>
<dbReference type="Pfam" id="PF02373">
    <property type="entry name" value="JmjC"/>
    <property type="match status" value="1"/>
</dbReference>
<reference evidence="22" key="1">
    <citation type="journal article" date="2019" name="Curr. Biol.">
        <title>Genome Sequence of Striga asiatica Provides Insight into the Evolution of Plant Parasitism.</title>
        <authorList>
            <person name="Yoshida S."/>
            <person name="Kim S."/>
            <person name="Wafula E.K."/>
            <person name="Tanskanen J."/>
            <person name="Kim Y.M."/>
            <person name="Honaas L."/>
            <person name="Yang Z."/>
            <person name="Spallek T."/>
            <person name="Conn C.E."/>
            <person name="Ichihashi Y."/>
            <person name="Cheong K."/>
            <person name="Cui S."/>
            <person name="Der J.P."/>
            <person name="Gundlach H."/>
            <person name="Jiao Y."/>
            <person name="Hori C."/>
            <person name="Ishida J.K."/>
            <person name="Kasahara H."/>
            <person name="Kiba T."/>
            <person name="Kim M.S."/>
            <person name="Koo N."/>
            <person name="Laohavisit A."/>
            <person name="Lee Y.H."/>
            <person name="Lumba S."/>
            <person name="McCourt P."/>
            <person name="Mortimer J.C."/>
            <person name="Mutuku J.M."/>
            <person name="Nomura T."/>
            <person name="Sasaki-Sekimoto Y."/>
            <person name="Seto Y."/>
            <person name="Wang Y."/>
            <person name="Wakatake T."/>
            <person name="Sakakibara H."/>
            <person name="Demura T."/>
            <person name="Yamaguchi S."/>
            <person name="Yoneyama K."/>
            <person name="Manabe R.I."/>
            <person name="Nelson D.C."/>
            <person name="Schulman A.H."/>
            <person name="Timko M.P."/>
            <person name="dePamphilis C.W."/>
            <person name="Choi D."/>
            <person name="Shirasu K."/>
        </authorList>
    </citation>
    <scope>NUCLEOTIDE SEQUENCE [LARGE SCALE GENOMIC DNA]</scope>
    <source>
        <strain evidence="22">cv. UVA1</strain>
    </source>
</reference>
<keyword evidence="21" id="KW-0808">Transferase</keyword>
<dbReference type="InterPro" id="IPR036236">
    <property type="entry name" value="Znf_C2H2_sf"/>
</dbReference>
<sequence>MAAEVSGVGNVEVPPWLKSMPVAPEYHPTLAEFQDPIAYIFKIEKEAAKYGICKIVPPVSAAPRKTVVSNFNKSLLARSPDSGSGPTFTTRQQQIGFCPRKHRPVQKPVWQSGERYTLAQFEAKAKNFERTYLKKYPKKGPNALEMEALYWNAMADKPFRVEYANDMPGSAFVAQKAGGKRNESAMMVGETEWNMRGVSRDSLSLLRFMKEEIPGVTSPMVYVAMMFSWFAWHVEDHDLHSMNYLHMGAGKTWYGVPREAAVAFEEVVREHGYGGEVNPLGFVYNFPNELHNCIFFAVTFAMLGEKTTVMSPEVLLSAGVPCCRLVQNAGEFVVTFPRAYHSGFSHGFNCGEAANIATPEWLRVAREAAIRRAAINCPPMVSHFQLLYDLALVLHSRVLKNVAAEPRSSRLKDKRKGEGDMLVKELFIQDMAQNNHLLRTLGKGSPVVLLPEDSLSRSISSGKPAVNQLTAKSRLFPSLYGQDLHSKHSVNRTSREEQKMGPETKKGDSQCEQGLFSCVTCGILCFACVAIVRPTDVAACYLMSADCTVLSNWEASDSDHVKEANAIHQDLYSEFKIRKMNVNVLLSPNQADEENPHVTALNREARKEPSSLGLLALAYGNSSDSEGDETDINQLETVNPTEDNPLMDSIRHQMKSQRDTSNSLTRKTETMTVAEPTPLEGMSPDEDSSRLHVFCLEHALQVEKRLSHVGGAHVFLFCHPDYPELESRAKKAAEESGTECTWNETHFRAADEEDDEIIWLSLENENAIHGNRDWAVKLGINLFYSASLSRSPLYSKQMHYNSVIYKAFGRKSHTDTSQQVKGGRQKKIVVAGKWCGKVWMSNQAHPLLVNNDDDNHDPGSGIDFERETGLQAGPGRAKKIKDESPLLFSLASCHNKQVKRKRGSRRPKEESPVPEGPDESFSEKDIDSCEEEIKSGKSKRKLPRSEAKKRAFGSLNGPEEGFSLGSSCKSKRGARRPPAKKDTATKNQKRSKKEHVDPPTDDYEDDNEPEGGPSTRLRTRPNKPTPKASKLKASTKVPGPKLSNKPKKSIINKSKVRYEEEEYECDMEGCMMRFGSKHELSLHQKNVCPVKGCGKTFFSHKYLIQHRRVHVDERPLKCPWKGCRMTFKWAWARTEHIRVHTGARPYICTVAGCGQTFRFVSDFSRHKRKTGHAPKRARGG</sequence>
<dbReference type="PROSITE" id="PS50157">
    <property type="entry name" value="ZINC_FINGER_C2H2_2"/>
    <property type="match status" value="3"/>
</dbReference>
<dbReference type="GO" id="GO:0034647">
    <property type="term" value="F:histone H3K4me/H3K4me2/H3K4me3 demethylase activity"/>
    <property type="evidence" value="ECO:0007669"/>
    <property type="project" value="TreeGrafter"/>
</dbReference>
<keyword evidence="12" id="KW-0804">Transcription</keyword>
<evidence type="ECO:0000259" key="20">
    <source>
        <dbReference type="PROSITE" id="PS51184"/>
    </source>
</evidence>
<dbReference type="EMBL" id="BKCP01004849">
    <property type="protein sequence ID" value="GER34145.1"/>
    <property type="molecule type" value="Genomic_DNA"/>
</dbReference>
<comment type="similarity">
    <text evidence="2">Belongs to the JHDM3 histone demethylase family.</text>
</comment>
<evidence type="ECO:0000256" key="8">
    <source>
        <dbReference type="ARBA" id="ARBA00022964"/>
    </source>
</evidence>
<dbReference type="GO" id="GO:0005634">
    <property type="term" value="C:nucleus"/>
    <property type="evidence" value="ECO:0007669"/>
    <property type="project" value="UniProtKB-SubCell"/>
</dbReference>
<dbReference type="GO" id="GO:0008270">
    <property type="term" value="F:zinc ion binding"/>
    <property type="evidence" value="ECO:0007669"/>
    <property type="project" value="UniProtKB-KW"/>
</dbReference>
<evidence type="ECO:0000256" key="11">
    <source>
        <dbReference type="ARBA" id="ARBA00023015"/>
    </source>
</evidence>
<keyword evidence="9" id="KW-0560">Oxidoreductase</keyword>
<evidence type="ECO:0000256" key="5">
    <source>
        <dbReference type="ARBA" id="ARBA00022771"/>
    </source>
</evidence>
<protein>
    <submittedName>
        <fullName evidence="21">Lysine-specific demethylase REF6</fullName>
    </submittedName>
</protein>
<dbReference type="PANTHER" id="PTHR10694:SF38">
    <property type="entry name" value="LYSINE-SPECIFIC DEMETHYLASE REF6"/>
    <property type="match status" value="1"/>
</dbReference>
<dbReference type="PANTHER" id="PTHR10694">
    <property type="entry name" value="LYSINE-SPECIFIC DEMETHYLASE"/>
    <property type="match status" value="1"/>
</dbReference>
<dbReference type="AlphaFoldDB" id="A0A5A7PMK9"/>
<feature type="compositionally biased region" description="Basic and acidic residues" evidence="17">
    <location>
        <begin position="921"/>
        <end position="935"/>
    </location>
</feature>
<evidence type="ECO:0000256" key="3">
    <source>
        <dbReference type="ARBA" id="ARBA00022723"/>
    </source>
</evidence>
<dbReference type="GO" id="GO:0009826">
    <property type="term" value="P:unidimensional cell growth"/>
    <property type="evidence" value="ECO:0007669"/>
    <property type="project" value="UniProtKB-ARBA"/>
</dbReference>
<dbReference type="FunFam" id="3.30.160.60:FF:000747">
    <property type="entry name" value="Probable lysine-specific demethylase ELF6"/>
    <property type="match status" value="1"/>
</dbReference>
<dbReference type="GO" id="GO:0040029">
    <property type="term" value="P:epigenetic regulation of gene expression"/>
    <property type="evidence" value="ECO:0007669"/>
    <property type="project" value="UniProtKB-ARBA"/>
</dbReference>
<evidence type="ECO:0000256" key="10">
    <source>
        <dbReference type="ARBA" id="ARBA00023004"/>
    </source>
</evidence>
<accession>A0A5A7PMK9</accession>
<feature type="compositionally biased region" description="Basic and acidic residues" evidence="17">
    <location>
        <begin position="493"/>
        <end position="506"/>
    </location>
</feature>
<evidence type="ECO:0000256" key="15">
    <source>
        <dbReference type="ARBA" id="ARBA00051751"/>
    </source>
</evidence>
<feature type="domain" description="JmjC" evidence="20">
    <location>
        <begin position="187"/>
        <end position="373"/>
    </location>
</feature>
<evidence type="ECO:0000259" key="18">
    <source>
        <dbReference type="PROSITE" id="PS50157"/>
    </source>
</evidence>
<feature type="region of interest" description="Disordered" evidence="17">
    <location>
        <begin position="891"/>
        <end position="1050"/>
    </location>
</feature>
<feature type="compositionally biased region" description="Acidic residues" evidence="17">
    <location>
        <begin position="999"/>
        <end position="1009"/>
    </location>
</feature>
<feature type="compositionally biased region" description="Basic residues" evidence="17">
    <location>
        <begin position="896"/>
        <end position="905"/>
    </location>
</feature>
<comment type="subcellular location">
    <subcellularLocation>
        <location evidence="1">Nucleus</location>
    </subcellularLocation>
</comment>
<keyword evidence="8" id="KW-0223">Dioxygenase</keyword>
<dbReference type="Gene3D" id="2.60.120.650">
    <property type="entry name" value="Cupin"/>
    <property type="match status" value="1"/>
</dbReference>
<feature type="domain" description="JmjN" evidence="19">
    <location>
        <begin position="23"/>
        <end position="64"/>
    </location>
</feature>
<dbReference type="PROSITE" id="PS51183">
    <property type="entry name" value="JMJN"/>
    <property type="match status" value="1"/>
</dbReference>
<dbReference type="GO" id="GO:2000028">
    <property type="term" value="P:regulation of photoperiodism, flowering"/>
    <property type="evidence" value="ECO:0007669"/>
    <property type="project" value="UniProtKB-ARBA"/>
</dbReference>
<dbReference type="SMART" id="SM00558">
    <property type="entry name" value="JmjC"/>
    <property type="match status" value="1"/>
</dbReference>
<dbReference type="FunFam" id="2.60.120.650:FF:000023">
    <property type="entry name" value="Probable lysine-specific demethylase ELF6"/>
    <property type="match status" value="1"/>
</dbReference>
<keyword evidence="3" id="KW-0479">Metal-binding</keyword>
<keyword evidence="11" id="KW-0805">Transcription regulation</keyword>
<gene>
    <name evidence="21" type="ORF">STAS_10334</name>
</gene>
<dbReference type="PROSITE" id="PS51184">
    <property type="entry name" value="JMJC"/>
    <property type="match status" value="1"/>
</dbReference>
<evidence type="ECO:0000256" key="17">
    <source>
        <dbReference type="SAM" id="MobiDB-lite"/>
    </source>
</evidence>
<comment type="catalytic activity">
    <reaction evidence="14">
        <text>N(6),N(6)-dimethyl-L-lysyl(27)-[histone H3] + 2-oxoglutarate + O2 = N(6)-methyl-L-lysyl(27)-[histone H3] + formaldehyde + succinate + CO2</text>
        <dbReference type="Rhea" id="RHEA:60232"/>
        <dbReference type="Rhea" id="RHEA-COMP:15539"/>
        <dbReference type="Rhea" id="RHEA-COMP:15544"/>
        <dbReference type="ChEBI" id="CHEBI:15379"/>
        <dbReference type="ChEBI" id="CHEBI:16526"/>
        <dbReference type="ChEBI" id="CHEBI:16810"/>
        <dbReference type="ChEBI" id="CHEBI:16842"/>
        <dbReference type="ChEBI" id="CHEBI:30031"/>
        <dbReference type="ChEBI" id="CHEBI:61929"/>
        <dbReference type="ChEBI" id="CHEBI:61976"/>
    </reaction>
    <physiologicalReaction direction="left-to-right" evidence="14">
        <dbReference type="Rhea" id="RHEA:60233"/>
    </physiologicalReaction>
</comment>
<dbReference type="PROSITE" id="PS00028">
    <property type="entry name" value="ZINC_FINGER_C2H2_1"/>
    <property type="match status" value="3"/>
</dbReference>
<evidence type="ECO:0000313" key="22">
    <source>
        <dbReference type="Proteomes" id="UP000325081"/>
    </source>
</evidence>
<comment type="caution">
    <text evidence="21">The sequence shown here is derived from an EMBL/GenBank/DDBJ whole genome shotgun (WGS) entry which is preliminary data.</text>
</comment>
<dbReference type="InterPro" id="IPR013087">
    <property type="entry name" value="Znf_C2H2_type"/>
</dbReference>
<keyword evidence="13" id="KW-0539">Nucleus</keyword>
<dbReference type="GO" id="GO:0010628">
    <property type="term" value="P:positive regulation of gene expression"/>
    <property type="evidence" value="ECO:0007669"/>
    <property type="project" value="UniProtKB-ARBA"/>
</dbReference>
<comment type="catalytic activity">
    <reaction evidence="15">
        <text>N(6),N(6),N(6)-trimethyl-L-lysyl(27)-[histone H3] + 2-oxoglutarate + O2 = N(6),N(6)-dimethyl-L-lysyl(27)-[histone H3] + formaldehyde + succinate + CO2</text>
        <dbReference type="Rhea" id="RHEA:60228"/>
        <dbReference type="Rhea" id="RHEA-COMP:15535"/>
        <dbReference type="Rhea" id="RHEA-COMP:15539"/>
        <dbReference type="ChEBI" id="CHEBI:15379"/>
        <dbReference type="ChEBI" id="CHEBI:16526"/>
        <dbReference type="ChEBI" id="CHEBI:16810"/>
        <dbReference type="ChEBI" id="CHEBI:16842"/>
        <dbReference type="ChEBI" id="CHEBI:30031"/>
        <dbReference type="ChEBI" id="CHEBI:61961"/>
        <dbReference type="ChEBI" id="CHEBI:61976"/>
    </reaction>
    <physiologicalReaction direction="left-to-right" evidence="15">
        <dbReference type="Rhea" id="RHEA:60229"/>
    </physiologicalReaction>
</comment>
<dbReference type="SUPFAM" id="SSF57667">
    <property type="entry name" value="beta-beta-alpha zinc fingers"/>
    <property type="match status" value="2"/>
</dbReference>
<proteinExistence type="inferred from homology"/>
<feature type="domain" description="C2H2-type" evidence="18">
    <location>
        <begin position="1086"/>
        <end position="1115"/>
    </location>
</feature>
<keyword evidence="7" id="KW-0156">Chromatin regulator</keyword>
<dbReference type="GO" id="GO:0009741">
    <property type="term" value="P:response to brassinosteroid"/>
    <property type="evidence" value="ECO:0007669"/>
    <property type="project" value="UniProtKB-ARBA"/>
</dbReference>
<dbReference type="SUPFAM" id="SSF51197">
    <property type="entry name" value="Clavaminate synthase-like"/>
    <property type="match status" value="1"/>
</dbReference>
<feature type="region of interest" description="Disordered" evidence="17">
    <location>
        <begin position="849"/>
        <end position="878"/>
    </location>
</feature>
<evidence type="ECO:0000256" key="13">
    <source>
        <dbReference type="ARBA" id="ARBA00023242"/>
    </source>
</evidence>
<dbReference type="Gene3D" id="3.30.160.60">
    <property type="entry name" value="Classic Zinc Finger"/>
    <property type="match status" value="3"/>
</dbReference>
<evidence type="ECO:0000256" key="6">
    <source>
        <dbReference type="ARBA" id="ARBA00022833"/>
    </source>
</evidence>
<dbReference type="Pfam" id="PF02375">
    <property type="entry name" value="JmjN"/>
    <property type="match status" value="1"/>
</dbReference>
<dbReference type="GO" id="GO:0032259">
    <property type="term" value="P:methylation"/>
    <property type="evidence" value="ECO:0007669"/>
    <property type="project" value="UniProtKB-KW"/>
</dbReference>
<dbReference type="GO" id="GO:0048580">
    <property type="term" value="P:regulation of post-embryonic development"/>
    <property type="evidence" value="ECO:0007669"/>
    <property type="project" value="UniProtKB-ARBA"/>
</dbReference>
<organism evidence="21 22">
    <name type="scientific">Striga asiatica</name>
    <name type="common">Asiatic witchweed</name>
    <name type="synonym">Buchnera asiatica</name>
    <dbReference type="NCBI Taxonomy" id="4170"/>
    <lineage>
        <taxon>Eukaryota</taxon>
        <taxon>Viridiplantae</taxon>
        <taxon>Streptophyta</taxon>
        <taxon>Embryophyta</taxon>
        <taxon>Tracheophyta</taxon>
        <taxon>Spermatophyta</taxon>
        <taxon>Magnoliopsida</taxon>
        <taxon>eudicotyledons</taxon>
        <taxon>Gunneridae</taxon>
        <taxon>Pentapetalae</taxon>
        <taxon>asterids</taxon>
        <taxon>lamiids</taxon>
        <taxon>Lamiales</taxon>
        <taxon>Orobanchaceae</taxon>
        <taxon>Buchnereae</taxon>
        <taxon>Striga</taxon>
    </lineage>
</organism>
<evidence type="ECO:0000256" key="16">
    <source>
        <dbReference type="PROSITE-ProRule" id="PRU00042"/>
    </source>
</evidence>
<dbReference type="Pfam" id="PF00096">
    <property type="entry name" value="zf-C2H2"/>
    <property type="match status" value="1"/>
</dbReference>